<dbReference type="AlphaFoldDB" id="A0A6G0XJT2"/>
<evidence type="ECO:0000256" key="1">
    <source>
        <dbReference type="PROSITE-ProRule" id="PRU00781"/>
    </source>
</evidence>
<reference evidence="5 6" key="1">
    <citation type="submission" date="2019-07" db="EMBL/GenBank/DDBJ databases">
        <title>Genomics analysis of Aphanomyces spp. identifies a new class of oomycete effector associated with host adaptation.</title>
        <authorList>
            <person name="Gaulin E."/>
        </authorList>
    </citation>
    <scope>NUCLEOTIDE SEQUENCE [LARGE SCALE GENOMIC DNA]</scope>
    <source>
        <strain evidence="5 6">ATCC 201684</strain>
    </source>
</reference>
<dbReference type="GO" id="GO:0046854">
    <property type="term" value="P:phosphatidylinositol phosphate biosynthetic process"/>
    <property type="evidence" value="ECO:0007669"/>
    <property type="project" value="TreeGrafter"/>
</dbReference>
<dbReference type="InterPro" id="IPR023610">
    <property type="entry name" value="PInositol-4/5-P-5/4-kinase"/>
</dbReference>
<keyword evidence="1" id="KW-0547">Nucleotide-binding</keyword>
<keyword evidence="6" id="KW-1185">Reference proteome</keyword>
<gene>
    <name evidence="5" type="ORF">Ae201684_004000</name>
</gene>
<feature type="transmembrane region" description="Helical" evidence="3">
    <location>
        <begin position="82"/>
        <end position="102"/>
    </location>
</feature>
<keyword evidence="3" id="KW-0472">Membrane</keyword>
<keyword evidence="1" id="KW-0067">ATP-binding</keyword>
<dbReference type="Pfam" id="PF01504">
    <property type="entry name" value="PIP5K"/>
    <property type="match status" value="2"/>
</dbReference>
<evidence type="ECO:0000313" key="5">
    <source>
        <dbReference type="EMBL" id="KAF0740625.1"/>
    </source>
</evidence>
<feature type="transmembrane region" description="Helical" evidence="3">
    <location>
        <begin position="157"/>
        <end position="178"/>
    </location>
</feature>
<dbReference type="InterPro" id="IPR027483">
    <property type="entry name" value="PInositol-4-P-4/5-kinase_C_sf"/>
</dbReference>
<name>A0A6G0XJT2_9STRA</name>
<dbReference type="GO" id="GO:0005524">
    <property type="term" value="F:ATP binding"/>
    <property type="evidence" value="ECO:0007669"/>
    <property type="project" value="UniProtKB-UniRule"/>
</dbReference>
<dbReference type="InterPro" id="IPR002498">
    <property type="entry name" value="PInositol-4-P-4/5-kinase_core"/>
</dbReference>
<evidence type="ECO:0000259" key="4">
    <source>
        <dbReference type="PROSITE" id="PS51455"/>
    </source>
</evidence>
<dbReference type="VEuPathDB" id="FungiDB:AeMF1_009202"/>
<protein>
    <recommendedName>
        <fullName evidence="4">PIPK domain-containing protein</fullName>
    </recommendedName>
</protein>
<feature type="transmembrane region" description="Helical" evidence="3">
    <location>
        <begin position="231"/>
        <end position="251"/>
    </location>
</feature>
<feature type="transmembrane region" description="Helical" evidence="3">
    <location>
        <begin position="40"/>
        <end position="62"/>
    </location>
</feature>
<accession>A0A6G0XJT2</accession>
<dbReference type="GO" id="GO:0005886">
    <property type="term" value="C:plasma membrane"/>
    <property type="evidence" value="ECO:0007669"/>
    <property type="project" value="TreeGrafter"/>
</dbReference>
<dbReference type="EMBL" id="VJMJ01000048">
    <property type="protein sequence ID" value="KAF0740625.1"/>
    <property type="molecule type" value="Genomic_DNA"/>
</dbReference>
<feature type="domain" description="PIPK" evidence="4">
    <location>
        <begin position="288"/>
        <end position="631"/>
    </location>
</feature>
<dbReference type="GO" id="GO:0016308">
    <property type="term" value="F:1-phosphatidylinositol-4-phosphate 5-kinase activity"/>
    <property type="evidence" value="ECO:0007669"/>
    <property type="project" value="TreeGrafter"/>
</dbReference>
<dbReference type="SMART" id="SM00330">
    <property type="entry name" value="PIPKc"/>
    <property type="match status" value="1"/>
</dbReference>
<feature type="transmembrane region" description="Helical" evidence="3">
    <location>
        <begin position="6"/>
        <end position="28"/>
    </location>
</feature>
<keyword evidence="3" id="KW-1133">Transmembrane helix</keyword>
<evidence type="ECO:0000256" key="3">
    <source>
        <dbReference type="SAM" id="Phobius"/>
    </source>
</evidence>
<dbReference type="Gene3D" id="3.30.810.10">
    <property type="entry name" value="2-Layer Sandwich"/>
    <property type="match status" value="1"/>
</dbReference>
<comment type="caution">
    <text evidence="5">The sequence shown here is derived from an EMBL/GenBank/DDBJ whole genome shotgun (WGS) entry which is preliminary data.</text>
</comment>
<dbReference type="PANTHER" id="PTHR23086:SF8">
    <property type="entry name" value="PHOSPHATIDYLINOSITOL 5-PHOSPHATE 4-KINASE, ISOFORM A"/>
    <property type="match status" value="1"/>
</dbReference>
<proteinExistence type="predicted"/>
<keyword evidence="1" id="KW-0418">Kinase</keyword>
<sequence length="707" mass="79873">MVDADVVWQVLLLTTSTAILSTTLVFFVRFPKTRAHPGPVLISLIVSSCLGTLFRAAMFLTAPDELSWVCVGQAPDHHTNTTLVLFWLSLYFLSASTFWYLMLAMDLISSLSNPFLPFQSNSLIHHSLAWPLAGAWCLFYDLTLYNQHRVPTVHLRILAVLPLYAVLLYVVAALRAAWAKSRQLDTNAHETTRRMAKLISPYLVVFGATGVILLVVYLAEVGRNAPTVYSLYVDQLTGIIAVIALFVLFYFDSGVGLCRARSQTLPTLASPQPAYTMQNDRVASSDFDVDIAADLRKMIMVLTRMGIVSAAARDPTDLVTGRLPRPEDFSVIERKRITFFGTTPNSMADDLVFEDVAPAVFHSLREFCGIDHKMYLNAFNPDENLKEICSEGRSGNIFYFTANKQFMVKSVPKEEFDVLRSILPAYYNYMLDHRRSFLCRYFGCHSITLPVGTRRMYFVVMANLFHEGPVDQRYDLKGNTDRRQAIATTEVELIMRQTVQRRAVDKLMLDIDFSRIHQCILLADADATATKDQLKRDINFLVDQHIMDYSILVGVRHLHEGAPRQSAAVISRDGTNLYNMGIIDMLQRYNWRWTVQRWFLGSVLCKDTSQVSAVPPVQYGQRLINFIRQDMFNQTRRQSRSSAFSSSTQPSGQYTTTSEGGFPLTHRPSGFEPFAGNEATSEATEMWLATNLSDEISDIDCAILQEN</sequence>
<keyword evidence="1" id="KW-0808">Transferase</keyword>
<dbReference type="PROSITE" id="PS51455">
    <property type="entry name" value="PIPK"/>
    <property type="match status" value="1"/>
</dbReference>
<keyword evidence="3" id="KW-0812">Transmembrane</keyword>
<dbReference type="SUPFAM" id="SSF56104">
    <property type="entry name" value="SAICAR synthase-like"/>
    <property type="match status" value="1"/>
</dbReference>
<feature type="compositionally biased region" description="Low complexity" evidence="2">
    <location>
        <begin position="638"/>
        <end position="651"/>
    </location>
</feature>
<evidence type="ECO:0000313" key="6">
    <source>
        <dbReference type="Proteomes" id="UP000481153"/>
    </source>
</evidence>
<dbReference type="Gene3D" id="1.20.1070.10">
    <property type="entry name" value="Rhodopsin 7-helix transmembrane proteins"/>
    <property type="match status" value="1"/>
</dbReference>
<dbReference type="Proteomes" id="UP000481153">
    <property type="component" value="Unassembled WGS sequence"/>
</dbReference>
<feature type="transmembrane region" description="Helical" evidence="3">
    <location>
        <begin position="199"/>
        <end position="219"/>
    </location>
</feature>
<dbReference type="CDD" id="cd00139">
    <property type="entry name" value="PIPKc"/>
    <property type="match status" value="1"/>
</dbReference>
<dbReference type="PANTHER" id="PTHR23086">
    <property type="entry name" value="PHOSPHATIDYLINOSITOL-4-PHOSPHATE 5-KINASE"/>
    <property type="match status" value="1"/>
</dbReference>
<evidence type="ECO:0000256" key="2">
    <source>
        <dbReference type="SAM" id="MobiDB-lite"/>
    </source>
</evidence>
<feature type="region of interest" description="Disordered" evidence="2">
    <location>
        <begin position="638"/>
        <end position="676"/>
    </location>
</feature>
<dbReference type="InterPro" id="IPR027484">
    <property type="entry name" value="PInositol-4-P-5-kinase_N"/>
</dbReference>
<dbReference type="Gene3D" id="3.30.800.10">
    <property type="entry name" value="Phosphatidylinositol Phosphate Kinase II Beta"/>
    <property type="match status" value="1"/>
</dbReference>
<organism evidence="5 6">
    <name type="scientific">Aphanomyces euteiches</name>
    <dbReference type="NCBI Taxonomy" id="100861"/>
    <lineage>
        <taxon>Eukaryota</taxon>
        <taxon>Sar</taxon>
        <taxon>Stramenopiles</taxon>
        <taxon>Oomycota</taxon>
        <taxon>Saprolegniomycetes</taxon>
        <taxon>Saprolegniales</taxon>
        <taxon>Verrucalvaceae</taxon>
        <taxon>Aphanomyces</taxon>
    </lineage>
</organism>